<proteinExistence type="inferred from homology"/>
<protein>
    <recommendedName>
        <fullName evidence="9">Intraflagellar transport protein 172 homolog</fullName>
    </recommendedName>
</protein>
<dbReference type="Pfam" id="PF24762">
    <property type="entry name" value="TPR_IF140-IFT172"/>
    <property type="match status" value="1"/>
</dbReference>
<keyword evidence="7" id="KW-0966">Cell projection</keyword>
<dbReference type="Pfam" id="PF23387">
    <property type="entry name" value="TPR_IFT80_172"/>
    <property type="match status" value="1"/>
</dbReference>
<dbReference type="InterPro" id="IPR011990">
    <property type="entry name" value="TPR-like_helical_dom_sf"/>
</dbReference>
<dbReference type="FunFam" id="1.25.40.470:FF:000012">
    <property type="entry name" value="intraflagellar transport protein 172 homolog"/>
    <property type="match status" value="1"/>
</dbReference>
<dbReference type="InterPro" id="IPR015943">
    <property type="entry name" value="WD40/YVTN_repeat-like_dom_sf"/>
</dbReference>
<comment type="subcellular location">
    <subcellularLocation>
        <location evidence="1">Cell projection</location>
        <location evidence="1">Cilium</location>
    </subcellularLocation>
</comment>
<dbReference type="InterPro" id="IPR056157">
    <property type="entry name" value="TPR_IFT80_172_dom"/>
</dbReference>
<sequence length="1751" mass="198144">MRLKHFKNLMAPQDGAAKICALAWSPNNHKFAVCTSDRVIVLYDEHGEKRDKFSLKPADNKYGKKSYTVKGIAFSPDSTKIAIGQTDNIIFVYKIGEEWSDKKVICNKFVQQSAVTCLIWPPDQPIIYGLADGKVRAANTRTNKSSTIYGTESYVVSLAANPSGKGFLSGHADGSIIRFFFDDEGTGDSQGKLCTHPCPPYALVFSQNSVVAAGCDKRIIAYGRDGRSFQHFDYSRDDDEHEFTVAVCSPSGQSVVFGSYDRIQALNWSPRRQMWDEPQIKEISNMYTISALSWKKDGSRIAAGTLCGGVELFDCCLKKTIYKNKFEITHVGLSQVIVKNLGNNSKVVLKSHYGYEIDDVRILGKDRYLVGHTSDTLLLGDQATGKLSEIQWQSAGGNEKFYFDNENVCMIFNAGELALVQYGENEILGCVRTEFMNPHLISVRLNERKQRGGGENKKMAYLVDLKTIAIMDLSSGLGIGQINHDSKIDWLELNETCKTLLFRDKKLKLHLYDIETQQKSSILNYCSYVQWVPGSDVVVAQNRGNLCVWYNIDAPERVTMFPLKGDIVDLERNEGKTEVIVKEGVQTITYTLDEGLIEFGTAIDDGDYSRAVAFLESLELSSETEAMWKTLSKLALEERQLHIAERCYSALGDIAKARFLKDTLTIAEEAAKHTGGDGYNHYKVRARLAIMDKRFKEAESIYLEQNHVDEAMEMYQELHMWDEAIQVAEAKSHPELETLKRNYNQWLMETGQEEAAGDLKEREGDYMSAINLYMKSGLPARAARLASTREELMSNSDLISRIAGALIKADLYERAGDLYEKIRDYQRAMDCFKKGNSYRRAVELARHAFPSNVVKLEEEWGDFLVGQKQLDAAINHFIEAGATLKAVDAAINSRQWAKAVQILEMQDSAMSAGYYKKIADHYASVGEYETAEKFYVESGCTREAIDMYNNAGKWDLAHKLASTYMKGDDVSSLYITQAKQLEEQGKFKDAEKLYVAVQEPDLAITMYKKQRLYGDMIRLVKIYHPDLLQDTHLHLAKELEGENNSRQAEHHYVEAGDWKAAVNMYRSLDMWDESYRVAKSHGGHNASKQVAYLWAKTLGGDAAVKLLNKYGLLEPAVDYATENCAFEFAFDLARIAMKDKMPEIHLKYAMFLEDEGKCAEAEAEFIKANKPKEAVLMYVHNQDWDSAQRVAESYDPNSVADVLVGMARYAFDEKEYAKAESHLLRAQRPELAVKFYKDSGMWQDALRVCKEYVPHKLQHLQDEYDNEMTDKSTRGAESMIQQAREWESSGEYARAIECFLKVTPKLTTDYNILEKCWMRAGDLALKFLGTEKSKIVIEVACPQLAEIQKYSSAAELYLGLDMIKEAIDMLITGGDWNKAKKVAKELEPRLEPYVDDKYKDHCRNQGKVEDLANVDVIGALDLYAEKGEWEKCISTAEQQNPKVLHKYIALYATHLIKSDRTTRALGLYAKFGTPPNPQNYNIYKRIFNDIVCAGGLNKPEAYRTWADLRDMFYDLCENMSKSQEAKSPQYEDFQCMTLIAHYYGVRSAAMSQKSLESLATKLSVALLRHTDMIPADKAFYEAGTQCKAVGSENMAFVFLNRCLDIAEAIEDGTLEMLDHSDFQDTDIPFEIPLPEKPFLTNQQHEEIKEWVLAVSMDQRVEQILPKDERNTYEASLVASDTGIRSLPCVVSGYPVLRNKVEFKKPGKVANKDDWNKFLMATKVSHSPDLQDVLKFVGEYCGATPNPNYSFQ</sequence>
<feature type="domain" description="IF140/IFT172/WDR19 TPR" evidence="11">
    <location>
        <begin position="963"/>
        <end position="1219"/>
    </location>
</feature>
<dbReference type="FunFam" id="1.25.40.470:FF:000008">
    <property type="entry name" value="Intraflagellar transport protein 172 homolog"/>
    <property type="match status" value="1"/>
</dbReference>
<dbReference type="Gene3D" id="2.130.10.10">
    <property type="entry name" value="YVTN repeat-like/Quinoprotein amine dehydrogenase"/>
    <property type="match status" value="2"/>
</dbReference>
<evidence type="ECO:0000256" key="8">
    <source>
        <dbReference type="ARBA" id="ARBA00038130"/>
    </source>
</evidence>
<gene>
    <name evidence="12" type="ORF">SNE40_011554</name>
</gene>
<dbReference type="Proteomes" id="UP001347796">
    <property type="component" value="Unassembled WGS sequence"/>
</dbReference>
<comment type="caution">
    <text evidence="12">The sequence shown here is derived from an EMBL/GenBank/DDBJ whole genome shotgun (WGS) entry which is preliminary data.</text>
</comment>
<dbReference type="InterPro" id="IPR036322">
    <property type="entry name" value="WD40_repeat_dom_sf"/>
</dbReference>
<dbReference type="SUPFAM" id="SSF69322">
    <property type="entry name" value="Tricorn protease domain 2"/>
    <property type="match status" value="1"/>
</dbReference>
<evidence type="ECO:0000256" key="7">
    <source>
        <dbReference type="ARBA" id="ARBA00023273"/>
    </source>
</evidence>
<accession>A0AAN8PPH2</accession>
<dbReference type="SUPFAM" id="SSF48452">
    <property type="entry name" value="TPR-like"/>
    <property type="match status" value="1"/>
</dbReference>
<evidence type="ECO:0000259" key="10">
    <source>
        <dbReference type="Pfam" id="PF23387"/>
    </source>
</evidence>
<keyword evidence="3" id="KW-0853">WD repeat</keyword>
<dbReference type="SUPFAM" id="SSF50978">
    <property type="entry name" value="WD40 repeat-like"/>
    <property type="match status" value="1"/>
</dbReference>
<dbReference type="SMART" id="SM00320">
    <property type="entry name" value="WD40"/>
    <property type="match status" value="6"/>
</dbReference>
<evidence type="ECO:0000256" key="6">
    <source>
        <dbReference type="ARBA" id="ARBA00023069"/>
    </source>
</evidence>
<dbReference type="Pfam" id="PF00400">
    <property type="entry name" value="WD40"/>
    <property type="match status" value="1"/>
</dbReference>
<keyword evidence="6" id="KW-0969">Cilium</keyword>
<organism evidence="12 13">
    <name type="scientific">Patella caerulea</name>
    <name type="common">Rayed Mediterranean limpet</name>
    <dbReference type="NCBI Taxonomy" id="87958"/>
    <lineage>
        <taxon>Eukaryota</taxon>
        <taxon>Metazoa</taxon>
        <taxon>Spiralia</taxon>
        <taxon>Lophotrochozoa</taxon>
        <taxon>Mollusca</taxon>
        <taxon>Gastropoda</taxon>
        <taxon>Patellogastropoda</taxon>
        <taxon>Patelloidea</taxon>
        <taxon>Patellidae</taxon>
        <taxon>Patella</taxon>
    </lineage>
</organism>
<dbReference type="EMBL" id="JAZGQO010000008">
    <property type="protein sequence ID" value="KAK6179128.1"/>
    <property type="molecule type" value="Genomic_DNA"/>
</dbReference>
<feature type="domain" description="IFT80/172/WDR35 TPR" evidence="10">
    <location>
        <begin position="627"/>
        <end position="758"/>
    </location>
</feature>
<reference evidence="12 13" key="1">
    <citation type="submission" date="2024-01" db="EMBL/GenBank/DDBJ databases">
        <title>The genome of the rayed Mediterranean limpet Patella caerulea (Linnaeus, 1758).</title>
        <authorList>
            <person name="Anh-Thu Weber A."/>
            <person name="Halstead-Nussloch G."/>
        </authorList>
    </citation>
    <scope>NUCLEOTIDE SEQUENCE [LARGE SCALE GENOMIC DNA]</scope>
    <source>
        <strain evidence="12">AATW-2023a</strain>
        <tissue evidence="12">Whole specimen</tissue>
    </source>
</reference>
<dbReference type="GO" id="GO:0036064">
    <property type="term" value="C:ciliary basal body"/>
    <property type="evidence" value="ECO:0007669"/>
    <property type="project" value="TreeGrafter"/>
</dbReference>
<dbReference type="InterPro" id="IPR056168">
    <property type="entry name" value="TPR_IF140/IFT172/WDR19"/>
</dbReference>
<dbReference type="InterPro" id="IPR001680">
    <property type="entry name" value="WD40_rpt"/>
</dbReference>
<evidence type="ECO:0000256" key="2">
    <source>
        <dbReference type="ARBA" id="ARBA00022473"/>
    </source>
</evidence>
<keyword evidence="4" id="KW-0677">Repeat</keyword>
<dbReference type="Gene3D" id="1.25.40.470">
    <property type="match status" value="4"/>
</dbReference>
<evidence type="ECO:0000256" key="9">
    <source>
        <dbReference type="ARBA" id="ARBA00073483"/>
    </source>
</evidence>
<dbReference type="FunFam" id="2.130.10.10:FF:001535">
    <property type="entry name" value="Intraflagellar transport protein 172 homolog"/>
    <property type="match status" value="1"/>
</dbReference>
<evidence type="ECO:0000256" key="5">
    <source>
        <dbReference type="ARBA" id="ARBA00022803"/>
    </source>
</evidence>
<comment type="similarity">
    <text evidence="8">Belongs to the IFT172 family.</text>
</comment>
<evidence type="ECO:0000259" key="11">
    <source>
        <dbReference type="Pfam" id="PF24762"/>
    </source>
</evidence>
<evidence type="ECO:0000313" key="13">
    <source>
        <dbReference type="Proteomes" id="UP001347796"/>
    </source>
</evidence>
<dbReference type="PANTHER" id="PTHR15722">
    <property type="entry name" value="IFT140/172-RELATED"/>
    <property type="match status" value="1"/>
</dbReference>
<dbReference type="FunFam" id="1.25.40.470:FF:000013">
    <property type="entry name" value="intraflagellar transport protein 172 homolog"/>
    <property type="match status" value="1"/>
</dbReference>
<keyword evidence="13" id="KW-1185">Reference proteome</keyword>
<keyword evidence="5" id="KW-0802">TPR repeat</keyword>
<evidence type="ECO:0000256" key="4">
    <source>
        <dbReference type="ARBA" id="ARBA00022737"/>
    </source>
</evidence>
<name>A0AAN8PPH2_PATCE</name>
<dbReference type="GO" id="GO:0005930">
    <property type="term" value="C:axoneme"/>
    <property type="evidence" value="ECO:0007669"/>
    <property type="project" value="TreeGrafter"/>
</dbReference>
<dbReference type="PANTHER" id="PTHR15722:SF2">
    <property type="entry name" value="INTRAFLAGELLAR TRANSPORT PROTEIN 172 HOMOLOG"/>
    <property type="match status" value="1"/>
</dbReference>
<evidence type="ECO:0000256" key="3">
    <source>
        <dbReference type="ARBA" id="ARBA00022574"/>
    </source>
</evidence>
<dbReference type="GO" id="GO:0042073">
    <property type="term" value="P:intraciliary transport"/>
    <property type="evidence" value="ECO:0007669"/>
    <property type="project" value="TreeGrafter"/>
</dbReference>
<dbReference type="FunFam" id="2.130.10.10:FF:002910">
    <property type="entry name" value="Predicted protein"/>
    <property type="match status" value="1"/>
</dbReference>
<dbReference type="GO" id="GO:0030992">
    <property type="term" value="C:intraciliary transport particle B"/>
    <property type="evidence" value="ECO:0007669"/>
    <property type="project" value="TreeGrafter"/>
</dbReference>
<keyword evidence="2" id="KW-0217">Developmental protein</keyword>
<evidence type="ECO:0000256" key="1">
    <source>
        <dbReference type="ARBA" id="ARBA00004138"/>
    </source>
</evidence>
<evidence type="ECO:0000313" key="12">
    <source>
        <dbReference type="EMBL" id="KAK6179128.1"/>
    </source>
</evidence>